<dbReference type="HAMAP" id="MF_00362">
    <property type="entry name" value="Ribosomal_uL10"/>
    <property type="match status" value="1"/>
</dbReference>
<accession>A0A379U5A2</accession>
<dbReference type="CDD" id="cd05797">
    <property type="entry name" value="Ribosomal_L10"/>
    <property type="match status" value="1"/>
</dbReference>
<keyword evidence="3 9" id="KW-0699">rRNA-binding</keyword>
<evidence type="ECO:0000256" key="9">
    <source>
        <dbReference type="HAMAP-Rule" id="MF_00362"/>
    </source>
</evidence>
<evidence type="ECO:0000256" key="5">
    <source>
        <dbReference type="ARBA" id="ARBA00022980"/>
    </source>
</evidence>
<dbReference type="AlphaFoldDB" id="A0A379U5A2"/>
<evidence type="ECO:0000256" key="7">
    <source>
        <dbReference type="ARBA" id="ARBA00024685"/>
    </source>
</evidence>
<keyword evidence="4 9" id="KW-0694">RNA-binding</keyword>
<dbReference type="GO" id="GO:0070180">
    <property type="term" value="F:large ribosomal subunit rRNA binding"/>
    <property type="evidence" value="ECO:0007669"/>
    <property type="project" value="UniProtKB-UniRule"/>
</dbReference>
<dbReference type="Proteomes" id="UP000254633">
    <property type="component" value="Unassembled WGS sequence"/>
</dbReference>
<gene>
    <name evidence="9 11" type="primary">rplJ</name>
    <name evidence="11" type="ORF">NCTC10060_05280</name>
</gene>
<comment type="function">
    <text evidence="1 9">Forms part of the ribosomal stalk, playing a central role in the interaction of the ribosome with GTP-bound translation factors.</text>
</comment>
<comment type="similarity">
    <text evidence="2 9">Belongs to the universal ribosomal protein uL10 family.</text>
</comment>
<comment type="function">
    <text evidence="7">Protein L10 is also a translational repressor protein. It controls the translation of the rplJL-rpoBC operon by binding to its mRNA.</text>
</comment>
<dbReference type="GO" id="GO:0015934">
    <property type="term" value="C:large ribosomal subunit"/>
    <property type="evidence" value="ECO:0007669"/>
    <property type="project" value="InterPro"/>
</dbReference>
<proteinExistence type="inferred from homology"/>
<dbReference type="NCBIfam" id="NF000955">
    <property type="entry name" value="PRK00099.1-1"/>
    <property type="match status" value="1"/>
</dbReference>
<evidence type="ECO:0000256" key="1">
    <source>
        <dbReference type="ARBA" id="ARBA00002633"/>
    </source>
</evidence>
<dbReference type="SUPFAM" id="SSF160369">
    <property type="entry name" value="Ribosomal protein L10-like"/>
    <property type="match status" value="1"/>
</dbReference>
<dbReference type="Gene3D" id="3.30.70.1730">
    <property type="match status" value="1"/>
</dbReference>
<evidence type="ECO:0000256" key="6">
    <source>
        <dbReference type="ARBA" id="ARBA00023274"/>
    </source>
</evidence>
<evidence type="ECO:0000256" key="3">
    <source>
        <dbReference type="ARBA" id="ARBA00022730"/>
    </source>
</evidence>
<feature type="region of interest" description="Disordered" evidence="10">
    <location>
        <begin position="124"/>
        <end position="145"/>
    </location>
</feature>
<dbReference type="InterPro" id="IPR002363">
    <property type="entry name" value="Ribosomal_uL10_CS_bac"/>
</dbReference>
<dbReference type="GO" id="GO:0006412">
    <property type="term" value="P:translation"/>
    <property type="evidence" value="ECO:0007669"/>
    <property type="project" value="UniProtKB-UniRule"/>
</dbReference>
<comment type="subunit">
    <text evidence="9">Part of the ribosomal stalk of the 50S ribosomal subunit. The N-terminus interacts with L11 and the large rRNA to form the base of the stalk. The C-terminus forms an elongated spine to which L12 dimers bind in a sequential fashion forming a multimeric L10(L12)X complex.</text>
</comment>
<dbReference type="InterPro" id="IPR001790">
    <property type="entry name" value="Ribosomal_uL10"/>
</dbReference>
<protein>
    <recommendedName>
        <fullName evidence="8 9">Large ribosomal subunit protein uL10</fullName>
    </recommendedName>
</protein>
<evidence type="ECO:0000256" key="10">
    <source>
        <dbReference type="SAM" id="MobiDB-lite"/>
    </source>
</evidence>
<evidence type="ECO:0000256" key="2">
    <source>
        <dbReference type="ARBA" id="ARBA00008889"/>
    </source>
</evidence>
<dbReference type="Pfam" id="PF00466">
    <property type="entry name" value="Ribosomal_L10"/>
    <property type="match status" value="1"/>
</dbReference>
<organism evidence="11 12">
    <name type="scientific">Salmonella diarizonae</name>
    <dbReference type="NCBI Taxonomy" id="59204"/>
    <lineage>
        <taxon>Bacteria</taxon>
        <taxon>Pseudomonadati</taxon>
        <taxon>Pseudomonadota</taxon>
        <taxon>Gammaproteobacteria</taxon>
        <taxon>Enterobacterales</taxon>
        <taxon>Enterobacteriaceae</taxon>
        <taxon>Salmonella</taxon>
    </lineage>
</organism>
<dbReference type="PROSITE" id="PS01109">
    <property type="entry name" value="RIBOSOMAL_L10"/>
    <property type="match status" value="1"/>
</dbReference>
<sequence>MALNLQDKQAIVAEVSEVAKGALSAVVADSRGVTVDKMTELRKAGREAGVYMRVVRNTLLRRVVEGTQFECLKDTFVGPTLIAYSMEHPGAAARLFKEFAKANAKFEVKAAAFEGELIPGVSDRPPGNSADLRRSNCTPDGNHERSFGWQTGSHTGCCTRCKRSCVIVVVFIKHLLTYKLILIFRNNLNVYH</sequence>
<dbReference type="InterPro" id="IPR043141">
    <property type="entry name" value="Ribosomal_uL10-like_sf"/>
</dbReference>
<dbReference type="InterPro" id="IPR022973">
    <property type="entry name" value="Ribosomal_uL10_bac"/>
</dbReference>
<dbReference type="PANTHER" id="PTHR11560">
    <property type="entry name" value="39S RIBOSOMAL PROTEIN L10, MITOCHONDRIAL"/>
    <property type="match status" value="1"/>
</dbReference>
<evidence type="ECO:0000256" key="4">
    <source>
        <dbReference type="ARBA" id="ARBA00022884"/>
    </source>
</evidence>
<dbReference type="InterPro" id="IPR047865">
    <property type="entry name" value="Ribosomal_uL10_bac_type"/>
</dbReference>
<dbReference type="GO" id="GO:0003735">
    <property type="term" value="F:structural constituent of ribosome"/>
    <property type="evidence" value="ECO:0007669"/>
    <property type="project" value="InterPro"/>
</dbReference>
<name>A0A379U5A2_SALDZ</name>
<reference evidence="11 12" key="1">
    <citation type="submission" date="2018-06" db="EMBL/GenBank/DDBJ databases">
        <authorList>
            <consortium name="Pathogen Informatics"/>
            <person name="Doyle S."/>
        </authorList>
    </citation>
    <scope>NUCLEOTIDE SEQUENCE [LARGE SCALE GENOMIC DNA]</scope>
    <source>
        <strain evidence="11 12">NCTC10060</strain>
    </source>
</reference>
<evidence type="ECO:0000256" key="8">
    <source>
        <dbReference type="ARBA" id="ARBA00035202"/>
    </source>
</evidence>
<dbReference type="EMBL" id="UGXH01000003">
    <property type="protein sequence ID" value="SUG58027.1"/>
    <property type="molecule type" value="Genomic_DNA"/>
</dbReference>
<evidence type="ECO:0000313" key="12">
    <source>
        <dbReference type="Proteomes" id="UP000254633"/>
    </source>
</evidence>
<keyword evidence="5 9" id="KW-0689">Ribosomal protein</keyword>
<keyword evidence="6 9" id="KW-0687">Ribonucleoprotein</keyword>
<evidence type="ECO:0000313" key="11">
    <source>
        <dbReference type="EMBL" id="SUG58027.1"/>
    </source>
</evidence>
<dbReference type="FunFam" id="3.30.70.1730:FF:000001">
    <property type="entry name" value="50S ribosomal protein L10"/>
    <property type="match status" value="1"/>
</dbReference>